<evidence type="ECO:0000256" key="1">
    <source>
        <dbReference type="ARBA" id="ARBA00000012"/>
    </source>
</evidence>
<evidence type="ECO:0000256" key="5">
    <source>
        <dbReference type="ARBA" id="ARBA00022679"/>
    </source>
</evidence>
<gene>
    <name evidence="10" type="primary">folP</name>
    <name evidence="10" type="ORF">ACFS25_15780</name>
</gene>
<dbReference type="GO" id="GO:0004156">
    <property type="term" value="F:dihydropteroate synthase activity"/>
    <property type="evidence" value="ECO:0007669"/>
    <property type="project" value="UniProtKB-EC"/>
</dbReference>
<name>A0ABW6AIK7_9BACT</name>
<dbReference type="RefSeq" id="WP_381503091.1">
    <property type="nucleotide sequence ID" value="NZ_JBHUOM010000012.1"/>
</dbReference>
<dbReference type="Proteomes" id="UP001597512">
    <property type="component" value="Unassembled WGS sequence"/>
</dbReference>
<evidence type="ECO:0000313" key="10">
    <source>
        <dbReference type="EMBL" id="MFD2935250.1"/>
    </source>
</evidence>
<feature type="domain" description="Pterin-binding" evidence="9">
    <location>
        <begin position="21"/>
        <end position="276"/>
    </location>
</feature>
<dbReference type="SUPFAM" id="SSF51717">
    <property type="entry name" value="Dihydropteroate synthetase-like"/>
    <property type="match status" value="1"/>
</dbReference>
<organism evidence="10 11">
    <name type="scientific">Spirosoma flavum</name>
    <dbReference type="NCBI Taxonomy" id="2048557"/>
    <lineage>
        <taxon>Bacteria</taxon>
        <taxon>Pseudomonadati</taxon>
        <taxon>Bacteroidota</taxon>
        <taxon>Cytophagia</taxon>
        <taxon>Cytophagales</taxon>
        <taxon>Cytophagaceae</taxon>
        <taxon>Spirosoma</taxon>
    </lineage>
</organism>
<sequence length="284" mass="30929">MPKATKKTLNCRGRLVDLAQPAVMGILNITPDSFFADSRVSLDKTVSTAEKMLAEGATFLDIGGYSTRPGAIEVSPIQEADRVLPVVEAILDSFPDALISIDTFRASVARQAIESGASIINDVSGGTLDSAMFTTVADLSKYMSIPYILMHMRGTPQTMQSLTTYKNVVTDVIDELAIRLVELRALGLKDVILDPGFGFAKTPKQNFDLLSHLDDFHLFNEPLLIGLSRKTTIWKTLTIKAEEALNGTTVLNTAALLKGASILRVHDVREAVEAVKLTQQLTFF</sequence>
<accession>A0ABW6AIK7</accession>
<evidence type="ECO:0000256" key="4">
    <source>
        <dbReference type="ARBA" id="ARBA00012458"/>
    </source>
</evidence>
<dbReference type="EMBL" id="JBHUOM010000012">
    <property type="protein sequence ID" value="MFD2935250.1"/>
    <property type="molecule type" value="Genomic_DNA"/>
</dbReference>
<dbReference type="PANTHER" id="PTHR20941">
    <property type="entry name" value="FOLATE SYNTHESIS PROTEINS"/>
    <property type="match status" value="1"/>
</dbReference>
<evidence type="ECO:0000313" key="11">
    <source>
        <dbReference type="Proteomes" id="UP001597512"/>
    </source>
</evidence>
<dbReference type="InterPro" id="IPR045031">
    <property type="entry name" value="DHP_synth-like"/>
</dbReference>
<comment type="cofactor">
    <cofactor evidence="2">
        <name>Mg(2+)</name>
        <dbReference type="ChEBI" id="CHEBI:18420"/>
    </cofactor>
</comment>
<dbReference type="Pfam" id="PF00809">
    <property type="entry name" value="Pterin_bind"/>
    <property type="match status" value="1"/>
</dbReference>
<evidence type="ECO:0000256" key="3">
    <source>
        <dbReference type="ARBA" id="ARBA00004763"/>
    </source>
</evidence>
<evidence type="ECO:0000256" key="8">
    <source>
        <dbReference type="ARBA" id="ARBA00022909"/>
    </source>
</evidence>
<dbReference type="EC" id="2.5.1.15" evidence="4"/>
<comment type="caution">
    <text evidence="10">The sequence shown here is derived from an EMBL/GenBank/DDBJ whole genome shotgun (WGS) entry which is preliminary data.</text>
</comment>
<dbReference type="InterPro" id="IPR011005">
    <property type="entry name" value="Dihydropteroate_synth-like_sf"/>
</dbReference>
<evidence type="ECO:0000259" key="9">
    <source>
        <dbReference type="PROSITE" id="PS50972"/>
    </source>
</evidence>
<dbReference type="InterPro" id="IPR006390">
    <property type="entry name" value="DHP_synth_dom"/>
</dbReference>
<dbReference type="Gene3D" id="3.20.20.20">
    <property type="entry name" value="Dihydropteroate synthase-like"/>
    <property type="match status" value="1"/>
</dbReference>
<comment type="catalytic activity">
    <reaction evidence="1">
        <text>(7,8-dihydropterin-6-yl)methyl diphosphate + 4-aminobenzoate = 7,8-dihydropteroate + diphosphate</text>
        <dbReference type="Rhea" id="RHEA:19949"/>
        <dbReference type="ChEBI" id="CHEBI:17836"/>
        <dbReference type="ChEBI" id="CHEBI:17839"/>
        <dbReference type="ChEBI" id="CHEBI:33019"/>
        <dbReference type="ChEBI" id="CHEBI:72950"/>
        <dbReference type="EC" id="2.5.1.15"/>
    </reaction>
</comment>
<evidence type="ECO:0000256" key="2">
    <source>
        <dbReference type="ARBA" id="ARBA00001946"/>
    </source>
</evidence>
<dbReference type="CDD" id="cd00739">
    <property type="entry name" value="DHPS"/>
    <property type="match status" value="1"/>
</dbReference>
<keyword evidence="7" id="KW-0460">Magnesium</keyword>
<dbReference type="InterPro" id="IPR000489">
    <property type="entry name" value="Pterin-binding_dom"/>
</dbReference>
<keyword evidence="11" id="KW-1185">Reference proteome</keyword>
<reference evidence="11" key="1">
    <citation type="journal article" date="2019" name="Int. J. Syst. Evol. Microbiol.">
        <title>The Global Catalogue of Microorganisms (GCM) 10K type strain sequencing project: providing services to taxonomists for standard genome sequencing and annotation.</title>
        <authorList>
            <consortium name="The Broad Institute Genomics Platform"/>
            <consortium name="The Broad Institute Genome Sequencing Center for Infectious Disease"/>
            <person name="Wu L."/>
            <person name="Ma J."/>
        </authorList>
    </citation>
    <scope>NUCLEOTIDE SEQUENCE [LARGE SCALE GENOMIC DNA]</scope>
    <source>
        <strain evidence="11">KCTC 52490</strain>
    </source>
</reference>
<dbReference type="NCBIfam" id="TIGR01496">
    <property type="entry name" value="DHPS"/>
    <property type="match status" value="1"/>
</dbReference>
<keyword evidence="5 10" id="KW-0808">Transferase</keyword>
<evidence type="ECO:0000256" key="7">
    <source>
        <dbReference type="ARBA" id="ARBA00022842"/>
    </source>
</evidence>
<proteinExistence type="predicted"/>
<keyword evidence="6" id="KW-0479">Metal-binding</keyword>
<comment type="pathway">
    <text evidence="3">Cofactor biosynthesis; tetrahydrofolate biosynthesis; 7,8-dihydrofolate from 2-amino-4-hydroxy-6-hydroxymethyl-7,8-dihydropteridine diphosphate and 4-aminobenzoate: step 1/2.</text>
</comment>
<dbReference type="PANTHER" id="PTHR20941:SF1">
    <property type="entry name" value="FOLIC ACID SYNTHESIS PROTEIN FOL1"/>
    <property type="match status" value="1"/>
</dbReference>
<protein>
    <recommendedName>
        <fullName evidence="4">dihydropteroate synthase</fullName>
        <ecNumber evidence="4">2.5.1.15</ecNumber>
    </recommendedName>
</protein>
<keyword evidence="8" id="KW-0289">Folate biosynthesis</keyword>
<dbReference type="PROSITE" id="PS50972">
    <property type="entry name" value="PTERIN_BINDING"/>
    <property type="match status" value="1"/>
</dbReference>
<evidence type="ECO:0000256" key="6">
    <source>
        <dbReference type="ARBA" id="ARBA00022723"/>
    </source>
</evidence>